<comment type="function">
    <text evidence="9">Essential component of the signal peptidase complex (SPC) which catalyzes the cleavage of N-terminal signal sequences from nascent proteins as they are translocated into the lumen of the endoplasmic reticulum. Essential for the SPC catalytic activity, possibly by stabilizing and positioning the active center of the complex close to the lumenal surface.</text>
</comment>
<evidence type="ECO:0000256" key="5">
    <source>
        <dbReference type="ARBA" id="ARBA00022968"/>
    </source>
</evidence>
<comment type="subcellular location">
    <subcellularLocation>
        <location evidence="1">Endoplasmic reticulum membrane</location>
        <topology evidence="1">Single-pass type II membrane protein</topology>
    </subcellularLocation>
</comment>
<evidence type="ECO:0000256" key="4">
    <source>
        <dbReference type="ARBA" id="ARBA00022824"/>
    </source>
</evidence>
<evidence type="ECO:0000256" key="7">
    <source>
        <dbReference type="ARBA" id="ARBA00023136"/>
    </source>
</evidence>
<evidence type="ECO:0000313" key="11">
    <source>
        <dbReference type="EMBL" id="CAF0906080.1"/>
    </source>
</evidence>
<protein>
    <recommendedName>
        <fullName evidence="8">Signal peptidase complex subunit 3</fullName>
    </recommendedName>
</protein>
<gene>
    <name evidence="11" type="ORF">SEV965_LOCUS5892</name>
</gene>
<evidence type="ECO:0000256" key="3">
    <source>
        <dbReference type="ARBA" id="ARBA00022692"/>
    </source>
</evidence>
<keyword evidence="5" id="KW-0735">Signal-anchor</keyword>
<dbReference type="PANTHER" id="PTHR12804">
    <property type="entry name" value="MICROSOMAL SIGNAL PEPTIDASE 23 KD SUBUNIT SPC22/23"/>
    <property type="match status" value="1"/>
</dbReference>
<evidence type="ECO:0000313" key="12">
    <source>
        <dbReference type="Proteomes" id="UP000663889"/>
    </source>
</evidence>
<dbReference type="EMBL" id="CAJNOU010000185">
    <property type="protein sequence ID" value="CAF0906080.1"/>
    <property type="molecule type" value="Genomic_DNA"/>
</dbReference>
<evidence type="ECO:0000256" key="1">
    <source>
        <dbReference type="ARBA" id="ARBA00004648"/>
    </source>
</evidence>
<dbReference type="AlphaFoldDB" id="A0A814A0A1"/>
<dbReference type="GO" id="GO:0005787">
    <property type="term" value="C:signal peptidase complex"/>
    <property type="evidence" value="ECO:0007669"/>
    <property type="project" value="InterPro"/>
</dbReference>
<sequence>MHTFINRLNNLFAFTVIVFAVLTIGVFLSTYFKQYHETLRTTANKPIVKHMIDFLITRVNSLNQVVLWDKIIQRGDNARINMHDMATKYNF</sequence>
<keyword evidence="3 10" id="KW-0812">Transmembrane</keyword>
<evidence type="ECO:0000256" key="9">
    <source>
        <dbReference type="ARBA" id="ARBA00046080"/>
    </source>
</evidence>
<dbReference type="Pfam" id="PF04573">
    <property type="entry name" value="SPC22"/>
    <property type="match status" value="2"/>
</dbReference>
<evidence type="ECO:0000256" key="2">
    <source>
        <dbReference type="ARBA" id="ARBA00009289"/>
    </source>
</evidence>
<keyword evidence="4" id="KW-0256">Endoplasmic reticulum</keyword>
<dbReference type="GO" id="GO:0045047">
    <property type="term" value="P:protein targeting to ER"/>
    <property type="evidence" value="ECO:0007669"/>
    <property type="project" value="TreeGrafter"/>
</dbReference>
<dbReference type="InterPro" id="IPR007653">
    <property type="entry name" value="SPC3"/>
</dbReference>
<organism evidence="11 12">
    <name type="scientific">Rotaria sordida</name>
    <dbReference type="NCBI Taxonomy" id="392033"/>
    <lineage>
        <taxon>Eukaryota</taxon>
        <taxon>Metazoa</taxon>
        <taxon>Spiralia</taxon>
        <taxon>Gnathifera</taxon>
        <taxon>Rotifera</taxon>
        <taxon>Eurotatoria</taxon>
        <taxon>Bdelloidea</taxon>
        <taxon>Philodinida</taxon>
        <taxon>Philodinidae</taxon>
        <taxon>Rotaria</taxon>
    </lineage>
</organism>
<accession>A0A814A0A1</accession>
<evidence type="ECO:0000256" key="6">
    <source>
        <dbReference type="ARBA" id="ARBA00022989"/>
    </source>
</evidence>
<keyword evidence="7 10" id="KW-0472">Membrane</keyword>
<comment type="similarity">
    <text evidence="2">Belongs to the SPCS3 family.</text>
</comment>
<dbReference type="GO" id="GO:0006465">
    <property type="term" value="P:signal peptide processing"/>
    <property type="evidence" value="ECO:0007669"/>
    <property type="project" value="InterPro"/>
</dbReference>
<feature type="transmembrane region" description="Helical" evidence="10">
    <location>
        <begin position="12"/>
        <end position="32"/>
    </location>
</feature>
<keyword evidence="6 10" id="KW-1133">Transmembrane helix</keyword>
<comment type="caution">
    <text evidence="11">The sequence shown here is derived from an EMBL/GenBank/DDBJ whole genome shotgun (WGS) entry which is preliminary data.</text>
</comment>
<proteinExistence type="inferred from homology"/>
<dbReference type="PANTHER" id="PTHR12804:SF0">
    <property type="entry name" value="SIGNAL PEPTIDASE COMPLEX SUBUNIT 3"/>
    <property type="match status" value="1"/>
</dbReference>
<name>A0A814A0A1_9BILA</name>
<evidence type="ECO:0000256" key="8">
    <source>
        <dbReference type="ARBA" id="ARBA00029556"/>
    </source>
</evidence>
<reference evidence="11" key="1">
    <citation type="submission" date="2021-02" db="EMBL/GenBank/DDBJ databases">
        <authorList>
            <person name="Nowell W R."/>
        </authorList>
    </citation>
    <scope>NUCLEOTIDE SEQUENCE</scope>
</reference>
<evidence type="ECO:0000256" key="10">
    <source>
        <dbReference type="SAM" id="Phobius"/>
    </source>
</evidence>
<dbReference type="Proteomes" id="UP000663889">
    <property type="component" value="Unassembled WGS sequence"/>
</dbReference>